<organism evidence="3 4">
    <name type="scientific">Zoarces viviparus</name>
    <name type="common">Viviparous eelpout</name>
    <name type="synonym">Blennius viviparus</name>
    <dbReference type="NCBI Taxonomy" id="48416"/>
    <lineage>
        <taxon>Eukaryota</taxon>
        <taxon>Metazoa</taxon>
        <taxon>Chordata</taxon>
        <taxon>Craniata</taxon>
        <taxon>Vertebrata</taxon>
        <taxon>Euteleostomi</taxon>
        <taxon>Actinopterygii</taxon>
        <taxon>Neopterygii</taxon>
        <taxon>Teleostei</taxon>
        <taxon>Neoteleostei</taxon>
        <taxon>Acanthomorphata</taxon>
        <taxon>Eupercaria</taxon>
        <taxon>Perciformes</taxon>
        <taxon>Cottioidei</taxon>
        <taxon>Zoarcales</taxon>
        <taxon>Zoarcidae</taxon>
        <taxon>Zoarcinae</taxon>
        <taxon>Zoarces</taxon>
    </lineage>
</organism>
<feature type="compositionally biased region" description="Gly residues" evidence="1">
    <location>
        <begin position="335"/>
        <end position="347"/>
    </location>
</feature>
<feature type="region of interest" description="Disordered" evidence="1">
    <location>
        <begin position="712"/>
        <end position="875"/>
    </location>
</feature>
<evidence type="ECO:0000313" key="4">
    <source>
        <dbReference type="Proteomes" id="UP001488805"/>
    </source>
</evidence>
<dbReference type="GO" id="GO:0003682">
    <property type="term" value="F:chromatin binding"/>
    <property type="evidence" value="ECO:0007669"/>
    <property type="project" value="TreeGrafter"/>
</dbReference>
<dbReference type="GO" id="GO:0010369">
    <property type="term" value="C:chromocenter"/>
    <property type="evidence" value="ECO:0007669"/>
    <property type="project" value="TreeGrafter"/>
</dbReference>
<feature type="compositionally biased region" description="Polar residues" evidence="1">
    <location>
        <begin position="841"/>
        <end position="875"/>
    </location>
</feature>
<feature type="region of interest" description="Disordered" evidence="1">
    <location>
        <begin position="1033"/>
        <end position="1064"/>
    </location>
</feature>
<dbReference type="InterPro" id="IPR016177">
    <property type="entry name" value="DNA-bd_dom_sf"/>
</dbReference>
<dbReference type="SUPFAM" id="SSF54171">
    <property type="entry name" value="DNA-binding domain"/>
    <property type="match status" value="1"/>
</dbReference>
<dbReference type="GO" id="GO:0003677">
    <property type="term" value="F:DNA binding"/>
    <property type="evidence" value="ECO:0007669"/>
    <property type="project" value="InterPro"/>
</dbReference>
<feature type="compositionally biased region" description="Polar residues" evidence="1">
    <location>
        <begin position="900"/>
        <end position="922"/>
    </location>
</feature>
<name>A0AAW1DZB5_ZOAVI</name>
<dbReference type="Proteomes" id="UP001488805">
    <property type="component" value="Unassembled WGS sequence"/>
</dbReference>
<feature type="compositionally biased region" description="Low complexity" evidence="1">
    <location>
        <begin position="411"/>
        <end position="432"/>
    </location>
</feature>
<feature type="compositionally biased region" description="Polar residues" evidence="1">
    <location>
        <begin position="237"/>
        <end position="253"/>
    </location>
</feature>
<evidence type="ECO:0000256" key="1">
    <source>
        <dbReference type="SAM" id="MobiDB-lite"/>
    </source>
</evidence>
<comment type="caution">
    <text evidence="3">The sequence shown here is derived from an EMBL/GenBank/DDBJ whole genome shotgun (WGS) entry which is preliminary data.</text>
</comment>
<feature type="compositionally biased region" description="Polar residues" evidence="1">
    <location>
        <begin position="962"/>
        <end position="972"/>
    </location>
</feature>
<feature type="region of interest" description="Disordered" evidence="1">
    <location>
        <begin position="149"/>
        <end position="180"/>
    </location>
</feature>
<gene>
    <name evidence="3" type="ORF">VZT92_026193</name>
</gene>
<feature type="region of interest" description="Disordered" evidence="1">
    <location>
        <begin position="900"/>
        <end position="972"/>
    </location>
</feature>
<feature type="compositionally biased region" description="Pro residues" evidence="1">
    <location>
        <begin position="364"/>
        <end position="376"/>
    </location>
</feature>
<reference evidence="3 4" key="1">
    <citation type="journal article" date="2024" name="Genome Biol. Evol.">
        <title>Chromosome-level genome assembly of the viviparous eelpout Zoarces viviparus.</title>
        <authorList>
            <person name="Fuhrmann N."/>
            <person name="Brasseur M.V."/>
            <person name="Bakowski C.E."/>
            <person name="Podsiadlowski L."/>
            <person name="Prost S."/>
            <person name="Krehenwinkel H."/>
            <person name="Mayer C."/>
        </authorList>
    </citation>
    <scope>NUCLEOTIDE SEQUENCE [LARGE SCALE GENOMIC DNA]</scope>
    <source>
        <strain evidence="3">NO-MEL_2022_Ind0_liver</strain>
    </source>
</reference>
<accession>A0AAW1DZB5</accession>
<dbReference type="PANTHER" id="PTHR16112:SF17">
    <property type="entry name" value="METHYL-CPG-BINDING DOMAIN PROTEIN 6"/>
    <property type="match status" value="1"/>
</dbReference>
<feature type="compositionally biased region" description="Polar residues" evidence="1">
    <location>
        <begin position="755"/>
        <end position="765"/>
    </location>
</feature>
<dbReference type="EMBL" id="JBCEZU010000586">
    <property type="protein sequence ID" value="KAK9515557.1"/>
    <property type="molecule type" value="Genomic_DNA"/>
</dbReference>
<proteinExistence type="predicted"/>
<feature type="compositionally biased region" description="Low complexity" evidence="1">
    <location>
        <begin position="1253"/>
        <end position="1264"/>
    </location>
</feature>
<feature type="compositionally biased region" description="Polar residues" evidence="1">
    <location>
        <begin position="782"/>
        <end position="798"/>
    </location>
</feature>
<feature type="region of interest" description="Disordered" evidence="1">
    <location>
        <begin position="1243"/>
        <end position="1264"/>
    </location>
</feature>
<dbReference type="InterPro" id="IPR001739">
    <property type="entry name" value="Methyl_CpG_DNA-bd"/>
</dbReference>
<feature type="region of interest" description="Disordered" evidence="1">
    <location>
        <begin position="1576"/>
        <end position="1618"/>
    </location>
</feature>
<feature type="region of interest" description="Disordered" evidence="1">
    <location>
        <begin position="449"/>
        <end position="468"/>
    </location>
</feature>
<feature type="compositionally biased region" description="Polar residues" evidence="1">
    <location>
        <begin position="513"/>
        <end position="537"/>
    </location>
</feature>
<evidence type="ECO:0000313" key="3">
    <source>
        <dbReference type="EMBL" id="KAK9515557.1"/>
    </source>
</evidence>
<feature type="region of interest" description="Disordered" evidence="1">
    <location>
        <begin position="1349"/>
        <end position="1410"/>
    </location>
</feature>
<dbReference type="PROSITE" id="PS50982">
    <property type="entry name" value="MBD"/>
    <property type="match status" value="1"/>
</dbReference>
<feature type="compositionally biased region" description="Low complexity" evidence="1">
    <location>
        <begin position="616"/>
        <end position="632"/>
    </location>
</feature>
<feature type="compositionally biased region" description="Polar residues" evidence="1">
    <location>
        <begin position="310"/>
        <end position="333"/>
    </location>
</feature>
<dbReference type="GO" id="GO:0005634">
    <property type="term" value="C:nucleus"/>
    <property type="evidence" value="ECO:0007669"/>
    <property type="project" value="TreeGrafter"/>
</dbReference>
<feature type="compositionally biased region" description="Polar residues" evidence="1">
    <location>
        <begin position="805"/>
        <end position="826"/>
    </location>
</feature>
<feature type="domain" description="MBD" evidence="2">
    <location>
        <begin position="12"/>
        <end position="82"/>
    </location>
</feature>
<feature type="region of interest" description="Disordered" evidence="1">
    <location>
        <begin position="1501"/>
        <end position="1536"/>
    </location>
</feature>
<keyword evidence="4" id="KW-1185">Reference proteome</keyword>
<feature type="region of interest" description="Disordered" evidence="1">
    <location>
        <begin position="564"/>
        <end position="634"/>
    </location>
</feature>
<feature type="compositionally biased region" description="Low complexity" evidence="1">
    <location>
        <begin position="298"/>
        <end position="309"/>
    </location>
</feature>
<sequence>MMGGSETVSGDKDGVHTTAIHVPIGWQRRVEGGQVIYVSPSGIALCSLDEVKTYLLTDGTCKCGLECPLIVNKVFSFTVGVKVEQHSQPLGKAEQDMTKLCNHRRKVVAMAALCRSMQASQLPFANLHHPEMSSGVDSRNPKRILVDREEEDRSVYHPKLHPVPARPHSNLHINPSASPKSSHHFIYPYNGSSLVLHTGTNSHQPLDAFRRLQNPPPIPASSSSSSTSSFPAYSPAQRSPRTPTSQGQRTPKTPETPGSPRLGPLSTPPPSSPMSMGGGGRGAQTHAHHPHGVIVGGSPLSPSPSLSPSVHNMNCVSPHQRSRHPSASPSPLSDQGGGSTAAGGGLMGSNLPQRRKSTSSSPHSPLPGGSPNPSPHFPKYKLEDILEQFKNSGNSSTNNHHLLLPTNLSLLTNQSSSNPNAPSSKPSKSTVSPIPPGFGLNSAGTSSLPLGPFLNQHHSHQGKLSNPTSFPASSLLSAAAKAQLANQITQGQGSKVASNLVSLPASLEVLKDGQQQQSSKVTNSTLHSSHPPSSKASTRPPHPSLAAASVLFPPSHSLAQSLASSLPHLPPTTERNASHRKRQRRSPTVLSILRDTQQLANGPQKTPPGDTVINLSSSSSSFPTSSHSSSTSAVQNQNAVMLENHHHHHLLPGQTSRLPVSRQMAHLSRPPRQTEALDFTTGLTHAPLGLDPPTQPLSALLRLLSVQNAQASASSSASAQPGSVSHEGGGHTNKQSPRRSASSPASHSNVRHSQTRSPCRTSNTNPLPSALQPLSPPPTSSQFRSVPSPTRPQSTKSSPLLRHSTLPNSNLALHNSCSPSGHTFQTPDKHQATENHIPTVDSVSQERSQERSPQGTEIDSNGINSSVDLSHSQGCVSISSSPKPLDLSNHVLALLAASSTVPQEEGSSSDHTTDVVMSSQGNPAAGPDESRCVDPTGSIATKPPVATSPRPAISSRLGDNHSPLTPSAVGDSTSPLPLAEAFPFMNQEQLLQLLSSTGGLPSLLDPAVLASLPLGGLWLGGLHAQIHPATAPQQTLAEQQQSEQQQQLLIHQQETQQQNQDQQQKQLNNNPLFPLLPLLSGAQGELPLNLLGLLNPLPPSASTPTPGQEADLGLTEKASLQALIMASLLLGQHQAPLLPLSGLGQLSQVSLDVPLQQPQHITTTLEGLTLDKTSGLLDPSALSGAGLLEVAQGLLSLPPGAEGTIQALQSLLLSASLPHPHTAFLPLSPALLSAALSSAELHPSPHTQLASAQQTQHTQPQVPTDAGLDTLIPLCLQGKDNPILQQLLPTLLNSAVLGDLSGITGLHNLLGIGAGSILLPSVQTSALGMPLLQGPDGAINLLNNLQLNLAPPSEGDKPMSLQETQSPAPQEDIPASQMAPEVVPSPVPAPVSAPAQEHSPPPQRVSEGRSVIDPYTSFMDTIYTSFLQVSAKEQEGRAHMGPSDPTSPFCALPPVSFPVEHHTPSTPVQTLPQASAPISLSPRRACSLRNPDLSRLSLEAAAHSPAQGTPKPTDDGPTSPLQRKPVMVEGHTHPEPPLPSMYFEEAKMDCTGPAAAVCPYVEAGVDRQGHLPHAGYLSPRDGCSGRPNEETAGTLLRTEQGRDQAGAVGGARRGRKRKQTLQNVLEDFRDMDATALEETKATTALLKPERSVRGRRRRGARSQRQ</sequence>
<feature type="compositionally biased region" description="Polar residues" evidence="1">
    <location>
        <begin position="171"/>
        <end position="180"/>
    </location>
</feature>
<feature type="compositionally biased region" description="Basic residues" evidence="1">
    <location>
        <begin position="1653"/>
        <end position="1665"/>
    </location>
</feature>
<feature type="compositionally biased region" description="Low complexity" evidence="1">
    <location>
        <begin position="220"/>
        <end position="236"/>
    </location>
</feature>
<feature type="region of interest" description="Disordered" evidence="1">
    <location>
        <begin position="511"/>
        <end position="548"/>
    </location>
</feature>
<feature type="compositionally biased region" description="Polar residues" evidence="1">
    <location>
        <begin position="586"/>
        <end position="604"/>
    </location>
</feature>
<dbReference type="SMART" id="SM00391">
    <property type="entry name" value="MBD"/>
    <property type="match status" value="1"/>
</dbReference>
<feature type="region of interest" description="Disordered" evidence="1">
    <location>
        <begin position="411"/>
        <end position="443"/>
    </location>
</feature>
<dbReference type="PANTHER" id="PTHR16112">
    <property type="entry name" value="METHYL-CPG BINDING PROTEIN, DROSOPHILA"/>
    <property type="match status" value="1"/>
</dbReference>
<evidence type="ECO:0000259" key="2">
    <source>
        <dbReference type="PROSITE" id="PS50982"/>
    </source>
</evidence>
<feature type="region of interest" description="Disordered" evidence="1">
    <location>
        <begin position="1639"/>
        <end position="1665"/>
    </location>
</feature>
<protein>
    <recommendedName>
        <fullName evidence="2">MBD domain-containing protein</fullName>
    </recommendedName>
</protein>
<feature type="region of interest" description="Disordered" evidence="1">
    <location>
        <begin position="206"/>
        <end position="379"/>
    </location>
</feature>